<dbReference type="InterPro" id="IPR002646">
    <property type="entry name" value="PolA_pol_head_dom"/>
</dbReference>
<dbReference type="Gene3D" id="3.90.1640.10">
    <property type="entry name" value="inorganic pyrophosphatase (n-terminal core)"/>
    <property type="match status" value="1"/>
</dbReference>
<evidence type="ECO:0000256" key="9">
    <source>
        <dbReference type="ARBA" id="ARBA00022842"/>
    </source>
</evidence>
<dbReference type="SUPFAM" id="SSF64182">
    <property type="entry name" value="DHH phosphoesterases"/>
    <property type="match status" value="1"/>
</dbReference>
<keyword evidence="8" id="KW-0547">Nucleotide-binding</keyword>
<dbReference type="Gene3D" id="3.30.460.10">
    <property type="entry name" value="Beta Polymerase, domain 2"/>
    <property type="match status" value="1"/>
</dbReference>
<dbReference type="InterPro" id="IPR038763">
    <property type="entry name" value="DHH_sf"/>
</dbReference>
<dbReference type="Gene3D" id="3.10.580.10">
    <property type="entry name" value="CBS-domain"/>
    <property type="match status" value="1"/>
</dbReference>
<dbReference type="PROSITE" id="PS51371">
    <property type="entry name" value="CBS"/>
    <property type="match status" value="2"/>
</dbReference>
<keyword evidence="15" id="KW-1185">Reference proteome</keyword>
<comment type="cofactor">
    <cofactor evidence="1">
        <name>Mg(2+)</name>
        <dbReference type="ChEBI" id="CHEBI:18420"/>
    </cofactor>
</comment>
<dbReference type="RefSeq" id="WP_264844042.1">
    <property type="nucleotide sequence ID" value="NZ_AP025628.1"/>
</dbReference>
<dbReference type="CDD" id="cd05398">
    <property type="entry name" value="NT_ClassII-CCAase"/>
    <property type="match status" value="1"/>
</dbReference>
<dbReference type="Pfam" id="PF01743">
    <property type="entry name" value="PolyA_pol"/>
    <property type="match status" value="1"/>
</dbReference>
<dbReference type="InterPro" id="IPR032828">
    <property type="entry name" value="PolyA_RNA-bd"/>
</dbReference>
<dbReference type="PANTHER" id="PTHR47788:SF1">
    <property type="entry name" value="A-ADDING TRNA NUCLEOTIDYLTRANSFERASE"/>
    <property type="match status" value="1"/>
</dbReference>
<dbReference type="Pfam" id="PF12627">
    <property type="entry name" value="PolyA_pol_RNAbd"/>
    <property type="match status" value="1"/>
</dbReference>
<proteinExistence type="inferred from homology"/>
<dbReference type="GO" id="GO:0000049">
    <property type="term" value="F:tRNA binding"/>
    <property type="evidence" value="ECO:0007669"/>
    <property type="project" value="UniProtKB-KW"/>
</dbReference>
<reference evidence="14" key="1">
    <citation type="submission" date="2022-03" db="EMBL/GenBank/DDBJ databases">
        <title>Complete genome sequence of Caldinitratiruptor microaerophilus.</title>
        <authorList>
            <person name="Mukaiyama R."/>
            <person name="Nishiyama T."/>
            <person name="Ueda K."/>
        </authorList>
    </citation>
    <scope>NUCLEOTIDE SEQUENCE</scope>
    <source>
        <strain evidence="14">JCM 16183</strain>
    </source>
</reference>
<dbReference type="Gene3D" id="1.10.3090.10">
    <property type="entry name" value="cca-adding enzyme, domain 2"/>
    <property type="match status" value="1"/>
</dbReference>
<dbReference type="SUPFAM" id="SSF54631">
    <property type="entry name" value="CBS-domain pair"/>
    <property type="match status" value="1"/>
</dbReference>
<dbReference type="SUPFAM" id="SSF81301">
    <property type="entry name" value="Nucleotidyltransferase"/>
    <property type="match status" value="1"/>
</dbReference>
<evidence type="ECO:0000256" key="12">
    <source>
        <dbReference type="RuleBase" id="RU003953"/>
    </source>
</evidence>
<dbReference type="Gene3D" id="3.10.310.30">
    <property type="match status" value="1"/>
</dbReference>
<comment type="similarity">
    <text evidence="2 12">Belongs to the tRNA nucleotidyltransferase/poly(A) polymerase family.</text>
</comment>
<dbReference type="Pfam" id="PF01368">
    <property type="entry name" value="DHH"/>
    <property type="match status" value="1"/>
</dbReference>
<dbReference type="PANTHER" id="PTHR47788">
    <property type="entry name" value="POLYA POLYMERASE"/>
    <property type="match status" value="1"/>
</dbReference>
<dbReference type="CDD" id="cd04595">
    <property type="entry name" value="CBS_pair_DHH_polyA_Pol_assoc"/>
    <property type="match status" value="1"/>
</dbReference>
<dbReference type="Pfam" id="PF00571">
    <property type="entry name" value="CBS"/>
    <property type="match status" value="2"/>
</dbReference>
<dbReference type="InterPro" id="IPR046342">
    <property type="entry name" value="CBS_dom_sf"/>
</dbReference>
<dbReference type="KEGG" id="cmic:caldi_10530"/>
<evidence type="ECO:0000256" key="3">
    <source>
        <dbReference type="ARBA" id="ARBA00022555"/>
    </source>
</evidence>
<evidence type="ECO:0000259" key="13">
    <source>
        <dbReference type="PROSITE" id="PS51371"/>
    </source>
</evidence>
<evidence type="ECO:0000313" key="14">
    <source>
        <dbReference type="EMBL" id="BDG59963.1"/>
    </source>
</evidence>
<gene>
    <name evidence="14" type="ORF">caldi_10530</name>
</gene>
<evidence type="ECO:0000256" key="10">
    <source>
        <dbReference type="ARBA" id="ARBA00022884"/>
    </source>
</evidence>
<dbReference type="GO" id="GO:0046872">
    <property type="term" value="F:metal ion binding"/>
    <property type="evidence" value="ECO:0007669"/>
    <property type="project" value="UniProtKB-KW"/>
</dbReference>
<name>A0AA35CK99_9FIRM</name>
<dbReference type="GO" id="GO:0016779">
    <property type="term" value="F:nucleotidyltransferase activity"/>
    <property type="evidence" value="ECO:0007669"/>
    <property type="project" value="UniProtKB-KW"/>
</dbReference>
<feature type="domain" description="CBS" evidence="13">
    <location>
        <begin position="376"/>
        <end position="431"/>
    </location>
</feature>
<protein>
    <submittedName>
        <fullName evidence="14">tRNA nucleotidyltransferase</fullName>
    </submittedName>
</protein>
<feature type="domain" description="CBS" evidence="13">
    <location>
        <begin position="314"/>
        <end position="372"/>
    </location>
</feature>
<keyword evidence="10 12" id="KW-0694">RNA-binding</keyword>
<dbReference type="GO" id="GO:0000166">
    <property type="term" value="F:nucleotide binding"/>
    <property type="evidence" value="ECO:0007669"/>
    <property type="project" value="UniProtKB-KW"/>
</dbReference>
<keyword evidence="4 12" id="KW-0808">Transferase</keyword>
<keyword evidence="7" id="KW-0479">Metal-binding</keyword>
<evidence type="ECO:0000256" key="6">
    <source>
        <dbReference type="ARBA" id="ARBA00022695"/>
    </source>
</evidence>
<keyword evidence="11" id="KW-0129">CBS domain</keyword>
<evidence type="ECO:0000256" key="11">
    <source>
        <dbReference type="PROSITE-ProRule" id="PRU00703"/>
    </source>
</evidence>
<evidence type="ECO:0000256" key="2">
    <source>
        <dbReference type="ARBA" id="ARBA00007265"/>
    </source>
</evidence>
<keyword evidence="6" id="KW-0548">Nucleotidyltransferase</keyword>
<keyword evidence="5" id="KW-0819">tRNA processing</keyword>
<evidence type="ECO:0000256" key="4">
    <source>
        <dbReference type="ARBA" id="ARBA00022679"/>
    </source>
</evidence>
<evidence type="ECO:0000256" key="8">
    <source>
        <dbReference type="ARBA" id="ARBA00022741"/>
    </source>
</evidence>
<organism evidence="14 15">
    <name type="scientific">Caldinitratiruptor microaerophilus</name>
    <dbReference type="NCBI Taxonomy" id="671077"/>
    <lineage>
        <taxon>Bacteria</taxon>
        <taxon>Bacillati</taxon>
        <taxon>Bacillota</taxon>
        <taxon>Clostridia</taxon>
        <taxon>Eubacteriales</taxon>
        <taxon>Symbiobacteriaceae</taxon>
        <taxon>Caldinitratiruptor</taxon>
    </lineage>
</organism>
<sequence>MQLIVPHASTDLDALGSAAGLRVLYPGATIVLPGLVLPGAAAFASLHRYHLPTRTPRDVDLDRVELLVVADTADPGRLGALSAVARRPGVRVHLYDHHPREPGDLQAEVEVTEPVGATATLVAELLEESGAPFSPQVATALLLGIYADTSFLTLPSTTPRDARAVAFLLERGASPALAERFVSPDLTPPQQELLSQLLRTERLHTVRGVKIRIAPGETRNYVGGLALVVHRLLDLRPAAATFVAVRMGDRVHVVGRSEVPWVDVRSVLATFGGGGHPGAASAVVRSTDVGGVVAALLERLEATVGPPLTARDLMKSPVRAISPDRTVAEAERLMLRYGYSGLVVTEGERVVGVVSRADAERARRHGLAHAPVKGVMARQPIVVGPDTPLDEMQAVMIERGVGRLPVVEGGRLVGIVTRSDLLGELYGSAAPHWHRRLHGSPGEGAAEATARIRERAAGLPPAALRILLAAGRIARDTAQPAYAVGGFVRDLLLGRPNMDIDIAVEGDGIAFAEQLARALGGQVHPVPRFGTAHVHLPDGVRVDVATARREFYEYAAALPRVEDADLREDLYRRDFTINALAVRLTPEGPGEVVDFFGGYADLRAGLIRVLHSLSFVEDPTRVLRAIRFACRYGMRLEDETARLAGEAVRSDLLLRVSAERLRNELILILGEPAAGACLAALADLGALEQVLPGVRWGEPVRAALAGAERLLSGDGAADEPLPAAIRQLAGAVEPWLLRAACLAPGLAAGGPSAGLPERLRLRRRPRTVLAHVLGHWREALGILNTPGLLPSRVVEVLEGWPAEGLALLWILGRGSPVAGYVLRFLESWRHVRARVSARDLQQAGIPEGPAYRHALAAARRARLDGRAATREEELAAAIAAARAWAAQREGEAHAG</sequence>
<dbReference type="GO" id="GO:0008033">
    <property type="term" value="P:tRNA processing"/>
    <property type="evidence" value="ECO:0007669"/>
    <property type="project" value="UniProtKB-KW"/>
</dbReference>
<keyword evidence="3" id="KW-0820">tRNA-binding</keyword>
<evidence type="ECO:0000256" key="5">
    <source>
        <dbReference type="ARBA" id="ARBA00022694"/>
    </source>
</evidence>
<dbReference type="InterPro" id="IPR000644">
    <property type="entry name" value="CBS_dom"/>
</dbReference>
<dbReference type="EMBL" id="AP025628">
    <property type="protein sequence ID" value="BDG59963.1"/>
    <property type="molecule type" value="Genomic_DNA"/>
</dbReference>
<dbReference type="AlphaFoldDB" id="A0AA35CK99"/>
<evidence type="ECO:0000256" key="1">
    <source>
        <dbReference type="ARBA" id="ARBA00001946"/>
    </source>
</evidence>
<evidence type="ECO:0000256" key="7">
    <source>
        <dbReference type="ARBA" id="ARBA00022723"/>
    </source>
</evidence>
<dbReference type="InterPro" id="IPR052390">
    <property type="entry name" value="tRNA_nt/polyA_polymerase"/>
</dbReference>
<dbReference type="InterPro" id="IPR001667">
    <property type="entry name" value="DDH_dom"/>
</dbReference>
<evidence type="ECO:0000313" key="15">
    <source>
        <dbReference type="Proteomes" id="UP001163687"/>
    </source>
</evidence>
<dbReference type="Proteomes" id="UP001163687">
    <property type="component" value="Chromosome"/>
</dbReference>
<accession>A0AA35CK99</accession>
<dbReference type="InterPro" id="IPR043519">
    <property type="entry name" value="NT_sf"/>
</dbReference>
<dbReference type="SUPFAM" id="SSF81891">
    <property type="entry name" value="Poly A polymerase C-terminal region-like"/>
    <property type="match status" value="1"/>
</dbReference>
<keyword evidence="9" id="KW-0460">Magnesium</keyword>
<dbReference type="SMART" id="SM00116">
    <property type="entry name" value="CBS"/>
    <property type="match status" value="2"/>
</dbReference>